<reference evidence="5" key="1">
    <citation type="submission" date="2023-07" db="EMBL/GenBank/DDBJ databases">
        <title>Genomic Encyclopedia of Type Strains, Phase IV (KMG-IV): sequencing the most valuable type-strain genomes for metagenomic binning, comparative biology and taxonomic classification.</title>
        <authorList>
            <person name="Goeker M."/>
        </authorList>
    </citation>
    <scope>NUCLEOTIDE SEQUENCE</scope>
    <source>
        <strain evidence="5">DSM 26174</strain>
    </source>
</reference>
<keyword evidence="6" id="KW-1185">Reference proteome</keyword>
<dbReference type="PROSITE" id="PS51257">
    <property type="entry name" value="PROKAR_LIPOPROTEIN"/>
    <property type="match status" value="1"/>
</dbReference>
<proteinExistence type="predicted"/>
<name>A0AAE3XT49_9BACT</name>
<evidence type="ECO:0000256" key="1">
    <source>
        <dbReference type="ARBA" id="ARBA00022729"/>
    </source>
</evidence>
<evidence type="ECO:0000259" key="4">
    <source>
        <dbReference type="SMART" id="SM00560"/>
    </source>
</evidence>
<feature type="domain" description="LamG-like jellyroll fold" evidence="4">
    <location>
        <begin position="190"/>
        <end position="338"/>
    </location>
</feature>
<dbReference type="GO" id="GO:0005975">
    <property type="term" value="P:carbohydrate metabolic process"/>
    <property type="evidence" value="ECO:0007669"/>
    <property type="project" value="UniProtKB-ARBA"/>
</dbReference>
<dbReference type="InterPro" id="IPR013320">
    <property type="entry name" value="ConA-like_dom_sf"/>
</dbReference>
<dbReference type="RefSeq" id="WP_309942382.1">
    <property type="nucleotide sequence ID" value="NZ_AP025307.1"/>
</dbReference>
<dbReference type="AlphaFoldDB" id="A0AAE3XT49"/>
<dbReference type="SUPFAM" id="SSF49899">
    <property type="entry name" value="Concanavalin A-like lectins/glucanases"/>
    <property type="match status" value="1"/>
</dbReference>
<dbReference type="Proteomes" id="UP001185092">
    <property type="component" value="Unassembled WGS sequence"/>
</dbReference>
<protein>
    <recommendedName>
        <fullName evidence="4">LamG-like jellyroll fold domain-containing protein</fullName>
    </recommendedName>
</protein>
<dbReference type="SMART" id="SM00560">
    <property type="entry name" value="LamGL"/>
    <property type="match status" value="1"/>
</dbReference>
<dbReference type="Gene3D" id="2.60.120.200">
    <property type="match status" value="1"/>
</dbReference>
<evidence type="ECO:0000313" key="5">
    <source>
        <dbReference type="EMBL" id="MDR6241530.1"/>
    </source>
</evidence>
<keyword evidence="1 3" id="KW-0732">Signal</keyword>
<dbReference type="EMBL" id="JAVDQD010000009">
    <property type="protein sequence ID" value="MDR6241530.1"/>
    <property type="molecule type" value="Genomic_DNA"/>
</dbReference>
<evidence type="ECO:0000313" key="6">
    <source>
        <dbReference type="Proteomes" id="UP001185092"/>
    </source>
</evidence>
<accession>A0AAE3XT49</accession>
<dbReference type="InterPro" id="IPR006558">
    <property type="entry name" value="LamG-like"/>
</dbReference>
<dbReference type="GO" id="GO:0004553">
    <property type="term" value="F:hydrolase activity, hydrolyzing O-glycosyl compounds"/>
    <property type="evidence" value="ECO:0007669"/>
    <property type="project" value="UniProtKB-ARBA"/>
</dbReference>
<evidence type="ECO:0000256" key="3">
    <source>
        <dbReference type="SAM" id="SignalP"/>
    </source>
</evidence>
<evidence type="ECO:0000256" key="2">
    <source>
        <dbReference type="ARBA" id="ARBA00023157"/>
    </source>
</evidence>
<organism evidence="5 6">
    <name type="scientific">Aureibacter tunicatorum</name>
    <dbReference type="NCBI Taxonomy" id="866807"/>
    <lineage>
        <taxon>Bacteria</taxon>
        <taxon>Pseudomonadati</taxon>
        <taxon>Bacteroidota</taxon>
        <taxon>Cytophagia</taxon>
        <taxon>Cytophagales</taxon>
        <taxon>Persicobacteraceae</taxon>
        <taxon>Aureibacter</taxon>
    </lineage>
</organism>
<feature type="signal peptide" evidence="3">
    <location>
        <begin position="1"/>
        <end position="22"/>
    </location>
</feature>
<keyword evidence="2" id="KW-1015">Disulfide bond</keyword>
<feature type="chain" id="PRO_5042239202" description="LamG-like jellyroll fold domain-containing protein" evidence="3">
    <location>
        <begin position="23"/>
        <end position="348"/>
    </location>
</feature>
<gene>
    <name evidence="5" type="ORF">HNQ88_004617</name>
</gene>
<comment type="caution">
    <text evidence="5">The sequence shown here is derived from an EMBL/GenBank/DDBJ whole genome shotgun (WGS) entry which is preliminary data.</text>
</comment>
<dbReference type="Pfam" id="PF13385">
    <property type="entry name" value="Laminin_G_3"/>
    <property type="match status" value="1"/>
</dbReference>
<sequence>MRHIKFIFRTLLVLSIFTFSCSSDDGNGNDIPGKDADKTALEASIETADDLIENTNEGTSEGDYQVGSKAELEVTLNLAKTVYENPSATQSQVDNTVTQLDDAIEVYKSKIIKPINPEALVAHWMFDEGQGDIINDETGNHHGQMKQGAVENGAGKVEWVADRHGEANKALKFADGANVEVPFSTSLNPQNITISMWLKADEIFDGNYMISLNRWNGYKFNLQSTNKLMFTARASHEGENPIYDRDNDSPELLVDEWYHAAVTFGDGNMIFYLNGTMVKEWNDTPGIIDNVEEQYNFIIGQSLPTSVIDAEEEEWGPFNYFKGSMDDIRIYNEILSGTQINSIYEMEK</sequence>
<dbReference type="Gene3D" id="1.20.1270.90">
    <property type="entry name" value="AF1782-like"/>
    <property type="match status" value="1"/>
</dbReference>